<accession>A0ACC5W250</accession>
<protein>
    <submittedName>
        <fullName evidence="1">Uncharacterized protein</fullName>
    </submittedName>
</protein>
<proteinExistence type="predicted"/>
<sequence length="150" mass="17638">MFLLNLQNKVNKEDFFNLTMKFNNMDEAKRSKIEQNIYHLQLCDTFTPMIASIIAGCLCCGFLALDRFLIKDFMIGIIRLIFSLFIPLCFLCLACYCEDINEQDIADVLWFLCGISVFFAIIWWAADLFFVYKKVQKNNFNQINTFLNNF</sequence>
<name>A0ACC5W250_9BACT</name>
<keyword evidence="2" id="KW-1185">Reference proteome</keyword>
<dbReference type="Proteomes" id="UP001319828">
    <property type="component" value="Unassembled WGS sequence"/>
</dbReference>
<dbReference type="EMBL" id="JACHUQ010000003">
    <property type="protein sequence ID" value="MBZ7974320.1"/>
    <property type="molecule type" value="Genomic_DNA"/>
</dbReference>
<evidence type="ECO:0000313" key="1">
    <source>
        <dbReference type="EMBL" id="MBZ7974320.1"/>
    </source>
</evidence>
<organism evidence="1 2">
    <name type="scientific">Campylobacter molothri</name>
    <dbReference type="NCBI Taxonomy" id="1032242"/>
    <lineage>
        <taxon>Bacteria</taxon>
        <taxon>Pseudomonadati</taxon>
        <taxon>Campylobacterota</taxon>
        <taxon>Epsilonproteobacteria</taxon>
        <taxon>Campylobacterales</taxon>
        <taxon>Campylobacteraceae</taxon>
        <taxon>Campylobacter</taxon>
    </lineage>
</organism>
<reference evidence="1" key="1">
    <citation type="submission" date="2020-07" db="EMBL/GenBank/DDBJ databases">
        <title>Campylobacter molothri sp. nov. isolated from wild birds.</title>
        <authorList>
            <person name="Miller W.G."/>
            <person name="Chapman M.H."/>
            <person name="Yee E."/>
            <person name="Lopes B.S."/>
            <person name="Forbes K.J."/>
        </authorList>
    </citation>
    <scope>NUCLEOTIDE SEQUENCE</scope>
    <source>
        <strain evidence="1">RM9754</strain>
    </source>
</reference>
<evidence type="ECO:0000313" key="2">
    <source>
        <dbReference type="Proteomes" id="UP001319828"/>
    </source>
</evidence>
<comment type="caution">
    <text evidence="1">The sequence shown here is derived from an EMBL/GenBank/DDBJ whole genome shotgun (WGS) entry which is preliminary data.</text>
</comment>
<gene>
    <name evidence="1" type="ORF">H2252_02870</name>
</gene>